<evidence type="ECO:0000313" key="1">
    <source>
        <dbReference type="Proteomes" id="UP000887565"/>
    </source>
</evidence>
<dbReference type="AlphaFoldDB" id="A0A915K783"/>
<organism evidence="1 2">
    <name type="scientific">Romanomermis culicivorax</name>
    <name type="common">Nematode worm</name>
    <dbReference type="NCBI Taxonomy" id="13658"/>
    <lineage>
        <taxon>Eukaryota</taxon>
        <taxon>Metazoa</taxon>
        <taxon>Ecdysozoa</taxon>
        <taxon>Nematoda</taxon>
        <taxon>Enoplea</taxon>
        <taxon>Dorylaimia</taxon>
        <taxon>Mermithida</taxon>
        <taxon>Mermithoidea</taxon>
        <taxon>Mermithidae</taxon>
        <taxon>Romanomermis</taxon>
    </lineage>
</organism>
<name>A0A915K783_ROMCU</name>
<sequence>MALLILGPEVARQALEFISNGTIWATPFDKILLEGEPLWPAVDAIRGAIEQASQIPQPAPAIATLPPKTTMSAQMLSMIAQQQPSAATTNSPTEAGKAFGETFCTVSDGVSIIKALPSLSATVIWSLKDGLLREFHP</sequence>
<dbReference type="Proteomes" id="UP000887565">
    <property type="component" value="Unplaced"/>
</dbReference>
<proteinExistence type="predicted"/>
<reference evidence="2" key="1">
    <citation type="submission" date="2022-11" db="UniProtKB">
        <authorList>
            <consortium name="WormBaseParasite"/>
        </authorList>
    </citation>
    <scope>IDENTIFICATION</scope>
</reference>
<evidence type="ECO:0000313" key="2">
    <source>
        <dbReference type="WBParaSite" id="nRc.2.0.1.t34039-RA"/>
    </source>
</evidence>
<accession>A0A915K783</accession>
<keyword evidence="1" id="KW-1185">Reference proteome</keyword>
<protein>
    <submittedName>
        <fullName evidence="2">Uncharacterized protein</fullName>
    </submittedName>
</protein>
<dbReference type="WBParaSite" id="nRc.2.0.1.t34039-RA">
    <property type="protein sequence ID" value="nRc.2.0.1.t34039-RA"/>
    <property type="gene ID" value="nRc.2.0.1.g34039"/>
</dbReference>